<dbReference type="PANTHER" id="PTHR11439:SF470">
    <property type="entry name" value="CYSTEINE-RICH RLK (RECEPTOR-LIKE PROTEIN KINASE) 8"/>
    <property type="match status" value="1"/>
</dbReference>
<keyword evidence="1" id="KW-0378">Hydrolase</keyword>
<keyword evidence="1" id="KW-0645">Protease</keyword>
<dbReference type="PANTHER" id="PTHR11439">
    <property type="entry name" value="GAG-POL-RELATED RETROTRANSPOSON"/>
    <property type="match status" value="1"/>
</dbReference>
<evidence type="ECO:0000259" key="3">
    <source>
        <dbReference type="PROSITE" id="PS50994"/>
    </source>
</evidence>
<dbReference type="InterPro" id="IPR054722">
    <property type="entry name" value="PolX-like_BBD"/>
</dbReference>
<dbReference type="InterPro" id="IPR057670">
    <property type="entry name" value="SH3_retrovirus"/>
</dbReference>
<dbReference type="SUPFAM" id="SSF53098">
    <property type="entry name" value="Ribonuclease H-like"/>
    <property type="match status" value="1"/>
</dbReference>
<dbReference type="InterPro" id="IPR001584">
    <property type="entry name" value="Integrase_cat-core"/>
</dbReference>
<dbReference type="GO" id="GO:0015074">
    <property type="term" value="P:DNA integration"/>
    <property type="evidence" value="ECO:0007669"/>
    <property type="project" value="InterPro"/>
</dbReference>
<organism evidence="4 5">
    <name type="scientific">Linum trigynum</name>
    <dbReference type="NCBI Taxonomy" id="586398"/>
    <lineage>
        <taxon>Eukaryota</taxon>
        <taxon>Viridiplantae</taxon>
        <taxon>Streptophyta</taxon>
        <taxon>Embryophyta</taxon>
        <taxon>Tracheophyta</taxon>
        <taxon>Spermatophyta</taxon>
        <taxon>Magnoliopsida</taxon>
        <taxon>eudicotyledons</taxon>
        <taxon>Gunneridae</taxon>
        <taxon>Pentapetalae</taxon>
        <taxon>rosids</taxon>
        <taxon>fabids</taxon>
        <taxon>Malpighiales</taxon>
        <taxon>Linaceae</taxon>
        <taxon>Linum</taxon>
    </lineage>
</organism>
<dbReference type="Pfam" id="PF22936">
    <property type="entry name" value="Pol_BBD"/>
    <property type="match status" value="1"/>
</dbReference>
<accession>A0AAV2DA65</accession>
<feature type="compositionally biased region" description="Low complexity" evidence="2">
    <location>
        <begin position="870"/>
        <end position="883"/>
    </location>
</feature>
<dbReference type="Pfam" id="PF25597">
    <property type="entry name" value="SH3_retrovirus"/>
    <property type="match status" value="1"/>
</dbReference>
<feature type="compositionally biased region" description="Low complexity" evidence="2">
    <location>
        <begin position="12"/>
        <end position="31"/>
    </location>
</feature>
<gene>
    <name evidence="4" type="ORF">LTRI10_LOCUS12215</name>
</gene>
<evidence type="ECO:0000313" key="4">
    <source>
        <dbReference type="EMBL" id="CAL1369787.1"/>
    </source>
</evidence>
<feature type="region of interest" description="Disordered" evidence="2">
    <location>
        <begin position="869"/>
        <end position="937"/>
    </location>
</feature>
<keyword evidence="1" id="KW-0064">Aspartyl protease</keyword>
<dbReference type="InterPro" id="IPR025724">
    <property type="entry name" value="GAG-pre-integrase_dom"/>
</dbReference>
<dbReference type="InterPro" id="IPR012337">
    <property type="entry name" value="RNaseH-like_sf"/>
</dbReference>
<feature type="region of interest" description="Disordered" evidence="2">
    <location>
        <begin position="325"/>
        <end position="371"/>
    </location>
</feature>
<dbReference type="PROSITE" id="PS50994">
    <property type="entry name" value="INTEGRASE"/>
    <property type="match status" value="1"/>
</dbReference>
<dbReference type="InterPro" id="IPR029472">
    <property type="entry name" value="Copia-like_N"/>
</dbReference>
<dbReference type="InterPro" id="IPR036397">
    <property type="entry name" value="RNaseH_sf"/>
</dbReference>
<dbReference type="CDD" id="cd09272">
    <property type="entry name" value="RNase_HI_RT_Ty1"/>
    <property type="match status" value="1"/>
</dbReference>
<feature type="region of interest" description="Disordered" evidence="2">
    <location>
        <begin position="1"/>
        <end position="31"/>
    </location>
</feature>
<proteinExistence type="predicted"/>
<evidence type="ECO:0000313" key="5">
    <source>
        <dbReference type="Proteomes" id="UP001497516"/>
    </source>
</evidence>
<dbReference type="InterPro" id="IPR043502">
    <property type="entry name" value="DNA/RNA_pol_sf"/>
</dbReference>
<reference evidence="4 5" key="1">
    <citation type="submission" date="2024-04" db="EMBL/GenBank/DDBJ databases">
        <authorList>
            <person name="Fracassetti M."/>
        </authorList>
    </citation>
    <scope>NUCLEOTIDE SEQUENCE [LARGE SCALE GENOMIC DNA]</scope>
</reference>
<dbReference type="Pfam" id="PF07727">
    <property type="entry name" value="RVT_2"/>
    <property type="match status" value="1"/>
</dbReference>
<feature type="domain" description="Integrase catalytic" evidence="3">
    <location>
        <begin position="630"/>
        <end position="795"/>
    </location>
</feature>
<dbReference type="Proteomes" id="UP001497516">
    <property type="component" value="Chromosome 2"/>
</dbReference>
<dbReference type="InterPro" id="IPR013103">
    <property type="entry name" value="RVT_2"/>
</dbReference>
<protein>
    <recommendedName>
        <fullName evidence="3">Integrase catalytic domain-containing protein</fullName>
    </recommendedName>
</protein>
<dbReference type="EMBL" id="OZ034815">
    <property type="protein sequence ID" value="CAL1369787.1"/>
    <property type="molecule type" value="Genomic_DNA"/>
</dbReference>
<dbReference type="Pfam" id="PF14244">
    <property type="entry name" value="Retrotran_gag_3"/>
    <property type="match status" value="1"/>
</dbReference>
<evidence type="ECO:0000256" key="2">
    <source>
        <dbReference type="SAM" id="MobiDB-lite"/>
    </source>
</evidence>
<dbReference type="GO" id="GO:0003676">
    <property type="term" value="F:nucleic acid binding"/>
    <property type="evidence" value="ECO:0007669"/>
    <property type="project" value="InterPro"/>
</dbReference>
<sequence>MSGEQSTPPPGNQGRTNNNNGNSGASNISGVQFGSFGQQQQQPSEVITFGNPFYLNPNENMAQSLVAELFDGTNYTMWSRSIQVILKTKNKLGFLDGSVAMPSRDSDMFGIWDACNTVVLCWIQNSMTKELRRAVLNHSSCKRLWEELKRRFGQPNAMRIANLEDEILACKQGTKSINQYYTEIKGLWDEYVEFCPVVPCACAPGLLIPCAAVTAFVQKQETDYLIRFLRGINPEFEVIKTQLLMQKPLPSVSEAVDDLLQHEQKLKADGLTGGKKNQSLALAAGSQQQQKGSAETNQGKKYCRYCKRTNHNIEDCWWLKKKQGEQQKDGHSNSSSSSSSSTPRFAGSVAQSTGNAAGDHYPEGNTTTEGMNQNSFAFTADEMARLRNLLQVGTNAYPLPPTSPSINHQAFTVFQHPTSFPNFSGKHVTFSSHLDQTSNSNLWIIDTGASDHIACSLNMFTAHKEVKDTYVFLPNKTRVIVTCIGTVQLPTGLSLYDVLLVPTFSFNLISVSKLTHDHPISLHFHSDHCEIQDLLSQRKIGLARECRGLYQLVLPQSSTPLPSPTFHQAASTFNYQTQDLHLWHWRLGHPSHDRLSLLSKTIPNVTKQKPLHCDVCHLSKQHKLPFPISTNAAPEMFHLLHMDIWGPLSVVSYDGYQYFLTIVDDCTRCVWIYLMRHKSEVRGLVQGFCSLVKNQFGKSVKSIRSDQGKEFQMCDYFSQEGIEHQVSCVETPEQNGRVERKHQHILNVARALKFQSGLPLEYRSECVLHAVYLINRTPTPILQNRSPVEVLFQKPASLAHLRVFGSLCYASTLAHGRTKFAPRARQCVFLGFPAGIKGYKVMDIHTKQVFVSRDVIFYEKILPFHYPDESGSPDSTTSVSPSIPVAPSPAPGLHVSSPQFHPSMDERGEAESEALADDQSPDSVPSIPTSSHSQHEHYDYFDSDEQELVQQADVDCDILVDQTMENRPRRKATLPSKYKDYELDPNITFGTYGKSNSCSRHPLCLNVDGLSHNDRSFALNIMNLVEPRSYYEAIKSDAWNRAVNSELHALEENQTWDVVPLPPNVKEIGNKWVFKYKFKPDGSLEREKARLVAKGYTQVYGIDFLDTYSPVAKINTVKTFLAVASLRNWTLEQMDVSNAFLHGELDEVVYMKIPLGLKVNSTGNQRMTCRLKKSLYGLKQASRQWFARLTSFLLKLGFSQSMSDYSLFTKWTHGRITVILVYVDDILVGGDAQKDIDQVKTALSREFKLKLLGPLKYFLGLEVIRDQNGLNVCRRKYCVDLLKDTGYLEAKGCKTPIDTKVKLSSKGTLLKDGEVYRRLVGRLHYLTITRPDIVFAVQQLCQYQRNPCEEHMQAAYRVLRYLKSSPDQGIHFSNTAEEKIVGFSDSDWASCPDTRRSITGYCTFLGSSLLTWKTKKQTTVSRSSSEAEYRALAHLVCEIEWLKRLLAELTVQVPLPILVYCDNRSAIHIAENSVFHERTKHIEIDIHVTRDRIKAGLIKLQHVGTVEQLADIFTKGLDRFRMREIMSKLGITGAPPT</sequence>
<dbReference type="Pfam" id="PF00665">
    <property type="entry name" value="rve"/>
    <property type="match status" value="1"/>
</dbReference>
<dbReference type="Pfam" id="PF13976">
    <property type="entry name" value="gag_pre-integrs"/>
    <property type="match status" value="1"/>
</dbReference>
<evidence type="ECO:0000256" key="1">
    <source>
        <dbReference type="ARBA" id="ARBA00022750"/>
    </source>
</evidence>
<dbReference type="GO" id="GO:0004190">
    <property type="term" value="F:aspartic-type endopeptidase activity"/>
    <property type="evidence" value="ECO:0007669"/>
    <property type="project" value="UniProtKB-KW"/>
</dbReference>
<dbReference type="SUPFAM" id="SSF56672">
    <property type="entry name" value="DNA/RNA polymerases"/>
    <property type="match status" value="1"/>
</dbReference>
<dbReference type="Gene3D" id="3.30.420.10">
    <property type="entry name" value="Ribonuclease H-like superfamily/Ribonuclease H"/>
    <property type="match status" value="1"/>
</dbReference>
<name>A0AAV2DA65_9ROSI</name>
<feature type="compositionally biased region" description="Polar residues" evidence="2">
    <location>
        <begin position="921"/>
        <end position="932"/>
    </location>
</feature>
<feature type="compositionally biased region" description="Low complexity" evidence="2">
    <location>
        <begin position="332"/>
        <end position="341"/>
    </location>
</feature>
<keyword evidence="5" id="KW-1185">Reference proteome</keyword>
<feature type="compositionally biased region" description="Acidic residues" evidence="2">
    <location>
        <begin position="911"/>
        <end position="920"/>
    </location>
</feature>